<accession>A0A7E6FQ60</accession>
<reference evidence="2" key="1">
    <citation type="submission" date="2025-08" db="UniProtKB">
        <authorList>
            <consortium name="RefSeq"/>
        </authorList>
    </citation>
    <scope>IDENTIFICATION</scope>
</reference>
<dbReference type="RefSeq" id="XP_036369743.1">
    <property type="nucleotide sequence ID" value="XM_036513850.1"/>
</dbReference>
<evidence type="ECO:0000313" key="2">
    <source>
        <dbReference type="RefSeq" id="XP_036369743.1"/>
    </source>
</evidence>
<protein>
    <submittedName>
        <fullName evidence="2">Uncharacterized protein LOC115225459</fullName>
    </submittedName>
</protein>
<proteinExistence type="predicted"/>
<dbReference type="AlphaFoldDB" id="A0A7E6FQ60"/>
<name>A0A7E6FQ60_9MOLL</name>
<gene>
    <name evidence="2" type="primary">LOC115225459</name>
</gene>
<sequence>MLDLPYVDMIAPVTTHQTERQQRPGVVLGCKQGGHVRPTSLLLEMMMTRKIIIIAVVVLMCTRPGAAAAKTEYFMDDYSVCSLQGYIDIPSGVTITIHLKKPSTSESSLTKCALRFRAESDKELLRIEYKSFEIGVCGILFKVNLNKYQCNTAKPQDAKLSTREVDIELDWPSSAKNYDGEMLLTTYQSSMSFILSSFKVVFTYQVIDARLKKLIQEYQNENPWQFQVAFRENGRVKDFVMLSTTADCLHLAVIRNRLFYGVGPKQEFPEVQTVPEDFHSGVKDVHQVEGGF</sequence>
<dbReference type="KEGG" id="osn:115225459"/>
<keyword evidence="1" id="KW-1185">Reference proteome</keyword>
<dbReference type="Proteomes" id="UP000515154">
    <property type="component" value="Linkage group LG27"/>
</dbReference>
<organism evidence="1 2">
    <name type="scientific">Octopus sinensis</name>
    <name type="common">East Asian common octopus</name>
    <dbReference type="NCBI Taxonomy" id="2607531"/>
    <lineage>
        <taxon>Eukaryota</taxon>
        <taxon>Metazoa</taxon>
        <taxon>Spiralia</taxon>
        <taxon>Lophotrochozoa</taxon>
        <taxon>Mollusca</taxon>
        <taxon>Cephalopoda</taxon>
        <taxon>Coleoidea</taxon>
        <taxon>Octopodiformes</taxon>
        <taxon>Octopoda</taxon>
        <taxon>Incirrata</taxon>
        <taxon>Octopodidae</taxon>
        <taxon>Octopus</taxon>
    </lineage>
</organism>
<evidence type="ECO:0000313" key="1">
    <source>
        <dbReference type="Proteomes" id="UP000515154"/>
    </source>
</evidence>